<organism evidence="1 2">
    <name type="scientific">Photobacterium galatheae</name>
    <dbReference type="NCBI Taxonomy" id="1654360"/>
    <lineage>
        <taxon>Bacteria</taxon>
        <taxon>Pseudomonadati</taxon>
        <taxon>Pseudomonadota</taxon>
        <taxon>Gammaproteobacteria</taxon>
        <taxon>Vibrionales</taxon>
        <taxon>Vibrionaceae</taxon>
        <taxon>Photobacterium</taxon>
    </lineage>
</organism>
<dbReference type="EMBL" id="JMIB01000013">
    <property type="protein sequence ID" value="KDM92133.1"/>
    <property type="molecule type" value="Genomic_DNA"/>
</dbReference>
<protein>
    <recommendedName>
        <fullName evidence="3">Aminopeptidase</fullName>
    </recommendedName>
</protein>
<reference evidence="1 2" key="1">
    <citation type="submission" date="2014-04" db="EMBL/GenBank/DDBJ databases">
        <title>Draft genome sequence of Photobacterium halotolerans S2753: a solonamide, ngercheumicin and holomycin producer.</title>
        <authorList>
            <person name="Machado H.R."/>
            <person name="Gram L."/>
        </authorList>
    </citation>
    <scope>NUCLEOTIDE SEQUENCE [LARGE SCALE GENOMIC DNA]</scope>
    <source>
        <strain evidence="1 2">S2753</strain>
    </source>
</reference>
<dbReference type="AlphaFoldDB" id="A0A066RXM3"/>
<proteinExistence type="predicted"/>
<dbReference type="STRING" id="1654360.EA58_07875"/>
<dbReference type="Pfam" id="PF12305">
    <property type="entry name" value="DUF3630"/>
    <property type="match status" value="1"/>
</dbReference>
<dbReference type="InterPro" id="IPR022080">
    <property type="entry name" value="DUF3630"/>
</dbReference>
<dbReference type="Proteomes" id="UP000027192">
    <property type="component" value="Unassembled WGS sequence"/>
</dbReference>
<sequence>MTISSEPHFGVRELDHTRGCLHLIAPEFDYDSFAGLAQSLVTLLGASVVEQEANADLHVWLIDFEGCRLLLKGEHYSASLWLEILSQDDRETLDFLAAWLKKLTY</sequence>
<accession>A0A066RXM3</accession>
<dbReference type="OrthoDB" id="6389032at2"/>
<keyword evidence="2" id="KW-1185">Reference proteome</keyword>
<evidence type="ECO:0000313" key="1">
    <source>
        <dbReference type="EMBL" id="KDM92133.1"/>
    </source>
</evidence>
<name>A0A066RXM3_9GAMM</name>
<gene>
    <name evidence="1" type="ORF">EA58_07875</name>
</gene>
<evidence type="ECO:0008006" key="3">
    <source>
        <dbReference type="Google" id="ProtNLM"/>
    </source>
</evidence>
<evidence type="ECO:0000313" key="2">
    <source>
        <dbReference type="Proteomes" id="UP000027192"/>
    </source>
</evidence>
<dbReference type="RefSeq" id="WP_036750968.1">
    <property type="nucleotide sequence ID" value="NZ_JAGSGC010000016.1"/>
</dbReference>
<comment type="caution">
    <text evidence="1">The sequence shown here is derived from an EMBL/GenBank/DDBJ whole genome shotgun (WGS) entry which is preliminary data.</text>
</comment>